<reference evidence="3" key="1">
    <citation type="submission" date="2022-11" db="UniProtKB">
        <authorList>
            <consortium name="WormBaseParasite"/>
        </authorList>
    </citation>
    <scope>IDENTIFICATION</scope>
</reference>
<name>A0A915JJL6_ROMCU</name>
<protein>
    <submittedName>
        <fullName evidence="3">Uncharacterized protein</fullName>
    </submittedName>
</protein>
<evidence type="ECO:0000256" key="1">
    <source>
        <dbReference type="SAM" id="MobiDB-lite"/>
    </source>
</evidence>
<dbReference type="AlphaFoldDB" id="A0A915JJL6"/>
<keyword evidence="2" id="KW-1185">Reference proteome</keyword>
<sequence>MPNERIPRCNTLNRSPPRVASAGNLLNLGEGEQQWHAAPDPVIRDQTPMRVQPLLQNAMHYTPQDVDQPIDRPPMIAMD</sequence>
<accession>A0A915JJL6</accession>
<feature type="region of interest" description="Disordered" evidence="1">
    <location>
        <begin position="1"/>
        <end position="23"/>
    </location>
</feature>
<dbReference type="WBParaSite" id="nRc.2.0.1.t26256-RA">
    <property type="protein sequence ID" value="nRc.2.0.1.t26256-RA"/>
    <property type="gene ID" value="nRc.2.0.1.g26256"/>
</dbReference>
<organism evidence="2 3">
    <name type="scientific">Romanomermis culicivorax</name>
    <name type="common">Nematode worm</name>
    <dbReference type="NCBI Taxonomy" id="13658"/>
    <lineage>
        <taxon>Eukaryota</taxon>
        <taxon>Metazoa</taxon>
        <taxon>Ecdysozoa</taxon>
        <taxon>Nematoda</taxon>
        <taxon>Enoplea</taxon>
        <taxon>Dorylaimia</taxon>
        <taxon>Mermithida</taxon>
        <taxon>Mermithoidea</taxon>
        <taxon>Mermithidae</taxon>
        <taxon>Romanomermis</taxon>
    </lineage>
</organism>
<proteinExistence type="predicted"/>
<evidence type="ECO:0000313" key="3">
    <source>
        <dbReference type="WBParaSite" id="nRc.2.0.1.t26256-RA"/>
    </source>
</evidence>
<dbReference type="Proteomes" id="UP000887565">
    <property type="component" value="Unplaced"/>
</dbReference>
<feature type="region of interest" description="Disordered" evidence="1">
    <location>
        <begin position="57"/>
        <end position="79"/>
    </location>
</feature>
<evidence type="ECO:0000313" key="2">
    <source>
        <dbReference type="Proteomes" id="UP000887565"/>
    </source>
</evidence>